<dbReference type="RefSeq" id="WP_190716743.1">
    <property type="nucleotide sequence ID" value="NZ_JACJST010000017.1"/>
</dbReference>
<evidence type="ECO:0000313" key="2">
    <source>
        <dbReference type="Proteomes" id="UP000640531"/>
    </source>
</evidence>
<name>A0ABR8FIV0_9NOST</name>
<comment type="caution">
    <text evidence="1">The sequence shown here is derived from an EMBL/GenBank/DDBJ whole genome shotgun (WGS) entry which is preliminary data.</text>
</comment>
<dbReference type="EMBL" id="JACJST010000017">
    <property type="protein sequence ID" value="MBD2569706.1"/>
    <property type="molecule type" value="Genomic_DNA"/>
</dbReference>
<keyword evidence="2" id="KW-1185">Reference proteome</keyword>
<evidence type="ECO:0000313" key="1">
    <source>
        <dbReference type="EMBL" id="MBD2569706.1"/>
    </source>
</evidence>
<dbReference type="Proteomes" id="UP000640531">
    <property type="component" value="Unassembled WGS sequence"/>
</dbReference>
<proteinExistence type="predicted"/>
<gene>
    <name evidence="1" type="ORF">H6G59_17760</name>
</gene>
<organism evidence="1 2">
    <name type="scientific">Anabaena lutea FACHB-196</name>
    <dbReference type="NCBI Taxonomy" id="2692881"/>
    <lineage>
        <taxon>Bacteria</taxon>
        <taxon>Bacillati</taxon>
        <taxon>Cyanobacteriota</taxon>
        <taxon>Cyanophyceae</taxon>
        <taxon>Nostocales</taxon>
        <taxon>Nostocaceae</taxon>
        <taxon>Anabaena</taxon>
    </lineage>
</organism>
<reference evidence="1 2" key="1">
    <citation type="journal article" date="2020" name="ISME J.">
        <title>Comparative genomics reveals insights into cyanobacterial evolution and habitat adaptation.</title>
        <authorList>
            <person name="Chen M.Y."/>
            <person name="Teng W.K."/>
            <person name="Zhao L."/>
            <person name="Hu C.X."/>
            <person name="Zhou Y.K."/>
            <person name="Han B.P."/>
            <person name="Song L.R."/>
            <person name="Shu W.S."/>
        </authorList>
    </citation>
    <scope>NUCLEOTIDE SEQUENCE [LARGE SCALE GENOMIC DNA]</scope>
    <source>
        <strain evidence="1 2">FACHB-196</strain>
    </source>
</reference>
<protein>
    <submittedName>
        <fullName evidence="1">Uncharacterized protein</fullName>
    </submittedName>
</protein>
<sequence length="76" mass="8612">MLTKTQLLALADYIIGLERGVRFEPDAEQALILESIIPKVNRMNSLTRFQALKYAAIGLKRDLEIEQAVNKLRGEL</sequence>
<accession>A0ABR8FIV0</accession>